<evidence type="ECO:0000313" key="1">
    <source>
        <dbReference type="EMBL" id="BCR91655.1"/>
    </source>
</evidence>
<protein>
    <submittedName>
        <fullName evidence="1">Uncharacterized protein</fullName>
    </submittedName>
</protein>
<accession>A0A7R7ZR37</accession>
<dbReference type="GeneID" id="66986013"/>
<reference evidence="1" key="2">
    <citation type="submission" date="2021-02" db="EMBL/GenBank/DDBJ databases">
        <title>Aspergillus chevalieri M1 genome sequence.</title>
        <authorList>
            <person name="Kadooka C."/>
            <person name="Mori K."/>
            <person name="Futagami T."/>
        </authorList>
    </citation>
    <scope>NUCLEOTIDE SEQUENCE</scope>
    <source>
        <strain evidence="1">M1</strain>
    </source>
</reference>
<dbReference type="RefSeq" id="XP_043140177.1">
    <property type="nucleotide sequence ID" value="XM_043282837.1"/>
</dbReference>
<sequence>MIRTNLSIAAEILRREIKQMIPEAAGPLPTIPENQRQQTHVDVDVDEDTYGNKNYTGSLLEIKCTQLSKAMGVGEKDWGYRVTHFPGNTTIKNDRKEMYLVPLSKGFILTPGGLLSEGTYTYVTHDMVISEGTAVFIVSE</sequence>
<organism evidence="1 2">
    <name type="scientific">Aspergillus chevalieri</name>
    <name type="common">Eurotium chevalieri</name>
    <dbReference type="NCBI Taxonomy" id="182096"/>
    <lineage>
        <taxon>Eukaryota</taxon>
        <taxon>Fungi</taxon>
        <taxon>Dikarya</taxon>
        <taxon>Ascomycota</taxon>
        <taxon>Pezizomycotina</taxon>
        <taxon>Eurotiomycetes</taxon>
        <taxon>Eurotiomycetidae</taxon>
        <taxon>Eurotiales</taxon>
        <taxon>Aspergillaceae</taxon>
        <taxon>Aspergillus</taxon>
        <taxon>Aspergillus subgen. Aspergillus</taxon>
    </lineage>
</organism>
<proteinExistence type="predicted"/>
<dbReference type="KEGG" id="ache:ACHE_70498S"/>
<dbReference type="Proteomes" id="UP000637239">
    <property type="component" value="Chromosome 7"/>
</dbReference>
<name>A0A7R7ZR37_ASPCH</name>
<keyword evidence="2" id="KW-1185">Reference proteome</keyword>
<evidence type="ECO:0000313" key="2">
    <source>
        <dbReference type="Proteomes" id="UP000637239"/>
    </source>
</evidence>
<dbReference type="AlphaFoldDB" id="A0A7R7ZR37"/>
<gene>
    <name evidence="1" type="ORF">ACHE_70498S</name>
</gene>
<reference evidence="1" key="1">
    <citation type="submission" date="2021-01" db="EMBL/GenBank/DDBJ databases">
        <authorList>
            <consortium name="Aspergillus chevalieri M1 genome sequencing consortium"/>
            <person name="Kazuki M."/>
            <person name="Futagami T."/>
        </authorList>
    </citation>
    <scope>NUCLEOTIDE SEQUENCE</scope>
    <source>
        <strain evidence="1">M1</strain>
    </source>
</reference>
<dbReference type="EMBL" id="AP024422">
    <property type="protein sequence ID" value="BCR91655.1"/>
    <property type="molecule type" value="Genomic_DNA"/>
</dbReference>